<keyword evidence="1" id="KW-0812">Transmembrane</keyword>
<reference evidence="3 4" key="1">
    <citation type="submission" date="2023-09" db="EMBL/GenBank/DDBJ databases">
        <title>Complete Genome and Methylome dissection of Bacillus brevis NEB573 original source of BbsI restriction endonuclease.</title>
        <authorList>
            <person name="Fomenkov A."/>
            <person name="Roberts R.D."/>
        </authorList>
    </citation>
    <scope>NUCLEOTIDE SEQUENCE [LARGE SCALE GENOMIC DNA]</scope>
    <source>
        <strain evidence="3 4">NEB573</strain>
    </source>
</reference>
<dbReference type="InterPro" id="IPR000326">
    <property type="entry name" value="PAP2/HPO"/>
</dbReference>
<dbReference type="SMART" id="SM00014">
    <property type="entry name" value="acidPPc"/>
    <property type="match status" value="1"/>
</dbReference>
<feature type="transmembrane region" description="Helical" evidence="1">
    <location>
        <begin position="164"/>
        <end position="186"/>
    </location>
</feature>
<dbReference type="Gene3D" id="1.20.144.10">
    <property type="entry name" value="Phosphatidic acid phosphatase type 2/haloperoxidase"/>
    <property type="match status" value="2"/>
</dbReference>
<dbReference type="PANTHER" id="PTHR14969:SF13">
    <property type="entry name" value="AT30094P"/>
    <property type="match status" value="1"/>
</dbReference>
<feature type="transmembrane region" description="Helical" evidence="1">
    <location>
        <begin position="65"/>
        <end position="88"/>
    </location>
</feature>
<proteinExistence type="predicted"/>
<accession>A0ABY9T011</accession>
<feature type="domain" description="Phosphatidic acid phosphatase type 2/haloperoxidase" evidence="2">
    <location>
        <begin position="95"/>
        <end position="207"/>
    </location>
</feature>
<evidence type="ECO:0000313" key="4">
    <source>
        <dbReference type="Proteomes" id="UP001256827"/>
    </source>
</evidence>
<dbReference type="InterPro" id="IPR036938">
    <property type="entry name" value="PAP2/HPO_sf"/>
</dbReference>
<name>A0ABY9T011_BREBE</name>
<dbReference type="EMBL" id="CP134050">
    <property type="protein sequence ID" value="WNC13440.1"/>
    <property type="molecule type" value="Genomic_DNA"/>
</dbReference>
<protein>
    <submittedName>
        <fullName evidence="3">Phosphatase PAP2 family protein</fullName>
    </submittedName>
</protein>
<dbReference type="Proteomes" id="UP001256827">
    <property type="component" value="Chromosome"/>
</dbReference>
<gene>
    <name evidence="3" type="ORF">RGB73_22475</name>
</gene>
<evidence type="ECO:0000313" key="3">
    <source>
        <dbReference type="EMBL" id="WNC13440.1"/>
    </source>
</evidence>
<dbReference type="PANTHER" id="PTHR14969">
    <property type="entry name" value="SPHINGOSINE-1-PHOSPHATE PHOSPHOHYDROLASE"/>
    <property type="match status" value="1"/>
</dbReference>
<dbReference type="SUPFAM" id="SSF48317">
    <property type="entry name" value="Acid phosphatase/Vanadium-dependent haloperoxidase"/>
    <property type="match status" value="1"/>
</dbReference>
<keyword evidence="1" id="KW-1133">Transmembrane helix</keyword>
<feature type="transmembrane region" description="Helical" evidence="1">
    <location>
        <begin position="192"/>
        <end position="214"/>
    </location>
</feature>
<feature type="transmembrane region" description="Helical" evidence="1">
    <location>
        <begin position="95"/>
        <end position="116"/>
    </location>
</feature>
<sequence length="230" mass="26468">MRGKRISSPAKRYLFQASLLLFLFVFIFERFADEMIEQDLYQFDSGIIHWVQGSITPPLTGLMKFFTFLGSTTAMIFLVILTVAIMIWRKKRWEALFFVIATGGGALFNQLLKWIFQRQRPTLHRIIEETGYSFPSGHSMVSFICYGMLWMFLFLFFRAVWPKVMLTLLAVALILLIGISRIYLGVHYPSDVLAGFAAGGAWLVICLMGLRLVLEYRRANPQEDPLPPVH</sequence>
<evidence type="ECO:0000259" key="2">
    <source>
        <dbReference type="SMART" id="SM00014"/>
    </source>
</evidence>
<keyword evidence="1" id="KW-0472">Membrane</keyword>
<dbReference type="RefSeq" id="WP_310764947.1">
    <property type="nucleotide sequence ID" value="NZ_CP134050.1"/>
</dbReference>
<dbReference type="CDD" id="cd03392">
    <property type="entry name" value="PAP2_like_2"/>
    <property type="match status" value="1"/>
</dbReference>
<evidence type="ECO:0000256" key="1">
    <source>
        <dbReference type="SAM" id="Phobius"/>
    </source>
</evidence>
<feature type="transmembrane region" description="Helical" evidence="1">
    <location>
        <begin position="136"/>
        <end position="157"/>
    </location>
</feature>
<keyword evidence="4" id="KW-1185">Reference proteome</keyword>
<dbReference type="Pfam" id="PF01569">
    <property type="entry name" value="PAP2"/>
    <property type="match status" value="1"/>
</dbReference>
<organism evidence="3 4">
    <name type="scientific">Brevibacillus brevis</name>
    <name type="common">Bacillus brevis</name>
    <dbReference type="NCBI Taxonomy" id="1393"/>
    <lineage>
        <taxon>Bacteria</taxon>
        <taxon>Bacillati</taxon>
        <taxon>Bacillota</taxon>
        <taxon>Bacilli</taxon>
        <taxon>Bacillales</taxon>
        <taxon>Paenibacillaceae</taxon>
        <taxon>Brevibacillus</taxon>
    </lineage>
</organism>